<dbReference type="SUPFAM" id="SSF47819">
    <property type="entry name" value="HRDC-like"/>
    <property type="match status" value="1"/>
</dbReference>
<feature type="compositionally biased region" description="Acidic residues" evidence="9">
    <location>
        <begin position="681"/>
        <end position="695"/>
    </location>
</feature>
<feature type="domain" description="HRDC" evidence="10">
    <location>
        <begin position="449"/>
        <end position="529"/>
    </location>
</feature>
<dbReference type="Pfam" id="PF01612">
    <property type="entry name" value="DNA_pol_A_exo1"/>
    <property type="match status" value="1"/>
</dbReference>
<accession>A0A8K0X342</accession>
<keyword evidence="3" id="KW-0540">Nuclease</keyword>
<evidence type="ECO:0000256" key="8">
    <source>
        <dbReference type="ARBA" id="ARBA00043957"/>
    </source>
</evidence>
<keyword evidence="5" id="KW-0271">Exosome</keyword>
<dbReference type="Pfam" id="PF08066">
    <property type="entry name" value="PMC2NT"/>
    <property type="match status" value="1"/>
</dbReference>
<dbReference type="GO" id="GO:0071035">
    <property type="term" value="P:nuclear polyadenylation-dependent rRNA catabolic process"/>
    <property type="evidence" value="ECO:0007669"/>
    <property type="project" value="TreeGrafter"/>
</dbReference>
<dbReference type="SMART" id="SM00341">
    <property type="entry name" value="HRDC"/>
    <property type="match status" value="1"/>
</dbReference>
<evidence type="ECO:0000256" key="1">
    <source>
        <dbReference type="ARBA" id="ARBA00004123"/>
    </source>
</evidence>
<keyword evidence="12" id="KW-1185">Reference proteome</keyword>
<feature type="compositionally biased region" description="Basic and acidic residues" evidence="9">
    <location>
        <begin position="806"/>
        <end position="831"/>
    </location>
</feature>
<dbReference type="CDD" id="cd06147">
    <property type="entry name" value="Rrp6p_like_exo"/>
    <property type="match status" value="1"/>
</dbReference>
<dbReference type="GO" id="GO:0071039">
    <property type="term" value="P:nuclear polyadenylation-dependent CUT catabolic process"/>
    <property type="evidence" value="ECO:0007669"/>
    <property type="project" value="TreeGrafter"/>
</dbReference>
<dbReference type="Proteomes" id="UP000813385">
    <property type="component" value="Unassembled WGS sequence"/>
</dbReference>
<dbReference type="GO" id="GO:0071037">
    <property type="term" value="P:nuclear polyadenylation-dependent snRNA catabolic process"/>
    <property type="evidence" value="ECO:0007669"/>
    <property type="project" value="TreeGrafter"/>
</dbReference>
<dbReference type="GO" id="GO:0071036">
    <property type="term" value="P:nuclear polyadenylation-dependent snoRNA catabolic process"/>
    <property type="evidence" value="ECO:0007669"/>
    <property type="project" value="TreeGrafter"/>
</dbReference>
<dbReference type="EMBL" id="JAGPXD010000003">
    <property type="protein sequence ID" value="KAH7362321.1"/>
    <property type="molecule type" value="Genomic_DNA"/>
</dbReference>
<keyword evidence="2" id="KW-0698">rRNA processing</keyword>
<dbReference type="GO" id="GO:0071051">
    <property type="term" value="P:poly(A)-dependent snoRNA 3'-end processing"/>
    <property type="evidence" value="ECO:0007669"/>
    <property type="project" value="TreeGrafter"/>
</dbReference>
<keyword evidence="7" id="KW-0539">Nucleus</keyword>
<dbReference type="Pfam" id="PF00570">
    <property type="entry name" value="HRDC"/>
    <property type="match status" value="1"/>
</dbReference>
<feature type="compositionally biased region" description="Polar residues" evidence="9">
    <location>
        <begin position="565"/>
        <end position="574"/>
    </location>
</feature>
<dbReference type="SUPFAM" id="SSF53098">
    <property type="entry name" value="Ribonuclease H-like"/>
    <property type="match status" value="1"/>
</dbReference>
<dbReference type="FunFam" id="3.30.420.10:FF:000059">
    <property type="entry name" value="Exosome complex exonuclease Rrp6"/>
    <property type="match status" value="1"/>
</dbReference>
<evidence type="ECO:0000259" key="10">
    <source>
        <dbReference type="PROSITE" id="PS50967"/>
    </source>
</evidence>
<organism evidence="11 12">
    <name type="scientific">Plectosphaerella cucumerina</name>
    <dbReference type="NCBI Taxonomy" id="40658"/>
    <lineage>
        <taxon>Eukaryota</taxon>
        <taxon>Fungi</taxon>
        <taxon>Dikarya</taxon>
        <taxon>Ascomycota</taxon>
        <taxon>Pezizomycotina</taxon>
        <taxon>Sordariomycetes</taxon>
        <taxon>Hypocreomycetidae</taxon>
        <taxon>Glomerellales</taxon>
        <taxon>Plectosphaerellaceae</taxon>
        <taxon>Plectosphaerella</taxon>
    </lineage>
</organism>
<dbReference type="InterPro" id="IPR002562">
    <property type="entry name" value="3'-5'_exonuclease_dom"/>
</dbReference>
<dbReference type="InterPro" id="IPR045092">
    <property type="entry name" value="Rrp6-like"/>
</dbReference>
<evidence type="ECO:0000256" key="9">
    <source>
        <dbReference type="SAM" id="MobiDB-lite"/>
    </source>
</evidence>
<dbReference type="InterPro" id="IPR002121">
    <property type="entry name" value="HRDC_dom"/>
</dbReference>
<evidence type="ECO:0000256" key="3">
    <source>
        <dbReference type="ARBA" id="ARBA00022722"/>
    </source>
</evidence>
<dbReference type="SMART" id="SM00474">
    <property type="entry name" value="35EXOc"/>
    <property type="match status" value="1"/>
</dbReference>
<evidence type="ECO:0000256" key="7">
    <source>
        <dbReference type="ARBA" id="ARBA00023242"/>
    </source>
</evidence>
<feature type="compositionally biased region" description="Acidic residues" evidence="9">
    <location>
        <begin position="658"/>
        <end position="669"/>
    </location>
</feature>
<dbReference type="Gene3D" id="3.30.420.10">
    <property type="entry name" value="Ribonuclease H-like superfamily/Ribonuclease H"/>
    <property type="match status" value="1"/>
</dbReference>
<comment type="subcellular location">
    <subcellularLocation>
        <location evidence="1">Nucleus</location>
    </subcellularLocation>
</comment>
<dbReference type="GO" id="GO:0003727">
    <property type="term" value="F:single-stranded RNA binding"/>
    <property type="evidence" value="ECO:0007669"/>
    <property type="project" value="TreeGrafter"/>
</dbReference>
<dbReference type="PROSITE" id="PS50967">
    <property type="entry name" value="HRDC"/>
    <property type="match status" value="1"/>
</dbReference>
<dbReference type="GO" id="GO:0071044">
    <property type="term" value="P:histone mRNA catabolic process"/>
    <property type="evidence" value="ECO:0007669"/>
    <property type="project" value="TreeGrafter"/>
</dbReference>
<sequence length="848" mass="95720">MASPEGFKALQGKVQEALVKTVKSSNQIAGEDLTFHRTVDSAIGDNLDSKTERMLTLSSKLLKAAAQVTGHDQLPSLEDADDVELHWRKIVDVLDSVLERADRAMDEFTGALKRKDAPATDNSNTTTKKPKTMLANSMRNANMTKPQLAFEHPIDNNTAWQPVLSKKPNAIVPLEESVTRTKNESGVEDFSHPYESEILQSKYPEFVYEEAKPILYQPVQSTTATWVDTYEGVLEMLKELKKAKEIAVDLEHHDTRTYAGLLSLMQISTREKDWIVDTLKPWRHQLEVLNEVFTDPTILKVFHGSHSDMQWLQRDLGLYINGLFDTYFASETLHYPQRSLAYLLKRFVDFDADKKYQMADWRIRPIPDEMFYYARSDTHYLLYIYDLVRNELIKASDRTKPETDYIEQVLRKSKELSLSRYEGAYFDPETGRGSRGWYNLLLRNPMPLSGQQFAIYKAVWNWRDKMARTLDESTGYVLPNAVIAEIAKNPPPDGKALHGMIPVHSFTAKRNVDDIWKAVQKAMEVGANGPSLYEYFRDDPAIASGQRTQRKIQHDLPSIPDDSESGTLPGSQLFSKVPLSSKWEPQPAPLPNDRVPFPWQRRVQLTGMPVVEDVVMAEETAQPVEPSPAAPLPQEEESPDEEFTLKAGQKRKAPENDPSSEEEDSDAEDTTAVTTTREASSVEEEIEVEDEEELAEKERRARKAAKREARAARKAAKAANASNAAESDDDEDVSELRQSAVEHEFADVDKAEKKRRKEQKKLRKEAKAAKKAAAAAAAAEAGEQEEGAAEPFDYTNATSVLHAKRGTNDGTHKGKKRFDPYRKSEDNDIKGARKLPPLHGNRSATFKK</sequence>
<dbReference type="InterPro" id="IPR012337">
    <property type="entry name" value="RNaseH-like_sf"/>
</dbReference>
<feature type="compositionally biased region" description="Basic residues" evidence="9">
    <location>
        <begin position="753"/>
        <end position="764"/>
    </location>
</feature>
<evidence type="ECO:0000313" key="12">
    <source>
        <dbReference type="Proteomes" id="UP000813385"/>
    </source>
</evidence>
<protein>
    <submittedName>
        <fullName evidence="11">Ribonuclease H-like domain-containing protein</fullName>
    </submittedName>
</protein>
<keyword evidence="6" id="KW-0269">Exonuclease</keyword>
<gene>
    <name evidence="11" type="ORF">B0T11DRAFT_83141</name>
</gene>
<dbReference type="GO" id="GO:0000176">
    <property type="term" value="C:nuclear exosome (RNase complex)"/>
    <property type="evidence" value="ECO:0007669"/>
    <property type="project" value="InterPro"/>
</dbReference>
<comment type="caution">
    <text evidence="11">The sequence shown here is derived from an EMBL/GenBank/DDBJ whole genome shotgun (WGS) entry which is preliminary data.</text>
</comment>
<dbReference type="PANTHER" id="PTHR12124:SF47">
    <property type="entry name" value="EXOSOME COMPONENT 10"/>
    <property type="match status" value="1"/>
</dbReference>
<feature type="region of interest" description="Disordered" evidence="9">
    <location>
        <begin position="620"/>
        <end position="848"/>
    </location>
</feature>
<feature type="region of interest" description="Disordered" evidence="9">
    <location>
        <begin position="545"/>
        <end position="574"/>
    </location>
</feature>
<evidence type="ECO:0000256" key="6">
    <source>
        <dbReference type="ARBA" id="ARBA00022839"/>
    </source>
</evidence>
<dbReference type="InterPro" id="IPR049559">
    <property type="entry name" value="Rrp6p-like_exo"/>
</dbReference>
<feature type="compositionally biased region" description="Basic and acidic residues" evidence="9">
    <location>
        <begin position="740"/>
        <end position="752"/>
    </location>
</feature>
<comment type="similarity">
    <text evidence="8">Belongs to the exosome component 10/RRP6 family.</text>
</comment>
<dbReference type="InterPro" id="IPR010997">
    <property type="entry name" value="HRDC-like_sf"/>
</dbReference>
<dbReference type="GO" id="GO:0000166">
    <property type="term" value="F:nucleotide binding"/>
    <property type="evidence" value="ECO:0007669"/>
    <property type="project" value="InterPro"/>
</dbReference>
<proteinExistence type="inferred from homology"/>
<dbReference type="InterPro" id="IPR012588">
    <property type="entry name" value="Exosome-assoc_fac_Rrp6_N"/>
</dbReference>
<dbReference type="InterPro" id="IPR044876">
    <property type="entry name" value="HRDC_dom_sf"/>
</dbReference>
<reference evidence="11" key="1">
    <citation type="journal article" date="2021" name="Nat. Commun.">
        <title>Genetic determinants of endophytism in the Arabidopsis root mycobiome.</title>
        <authorList>
            <person name="Mesny F."/>
            <person name="Miyauchi S."/>
            <person name="Thiergart T."/>
            <person name="Pickel B."/>
            <person name="Atanasova L."/>
            <person name="Karlsson M."/>
            <person name="Huettel B."/>
            <person name="Barry K.W."/>
            <person name="Haridas S."/>
            <person name="Chen C."/>
            <person name="Bauer D."/>
            <person name="Andreopoulos W."/>
            <person name="Pangilinan J."/>
            <person name="LaButti K."/>
            <person name="Riley R."/>
            <person name="Lipzen A."/>
            <person name="Clum A."/>
            <person name="Drula E."/>
            <person name="Henrissat B."/>
            <person name="Kohler A."/>
            <person name="Grigoriev I.V."/>
            <person name="Martin F.M."/>
            <person name="Hacquard S."/>
        </authorList>
    </citation>
    <scope>NUCLEOTIDE SEQUENCE</scope>
    <source>
        <strain evidence="11">MPI-CAGE-AT-0016</strain>
    </source>
</reference>
<evidence type="ECO:0000313" key="11">
    <source>
        <dbReference type="EMBL" id="KAH7362321.1"/>
    </source>
</evidence>
<feature type="compositionally biased region" description="Low complexity" evidence="9">
    <location>
        <begin position="771"/>
        <end position="781"/>
    </location>
</feature>
<dbReference type="GO" id="GO:0071038">
    <property type="term" value="P:TRAMP-dependent tRNA surveillance pathway"/>
    <property type="evidence" value="ECO:0007669"/>
    <property type="project" value="TreeGrafter"/>
</dbReference>
<dbReference type="GO" id="GO:0005730">
    <property type="term" value="C:nucleolus"/>
    <property type="evidence" value="ECO:0007669"/>
    <property type="project" value="TreeGrafter"/>
</dbReference>
<dbReference type="GO" id="GO:0000467">
    <property type="term" value="P:exonucleolytic trimming to generate mature 3'-end of 5.8S rRNA from tricistronic rRNA transcript (SSU-rRNA, 5.8S rRNA, LSU-rRNA)"/>
    <property type="evidence" value="ECO:0007669"/>
    <property type="project" value="InterPro"/>
</dbReference>
<dbReference type="GO" id="GO:0071040">
    <property type="term" value="P:nuclear polyadenylation-dependent antisense transcript catabolic process"/>
    <property type="evidence" value="ECO:0007669"/>
    <property type="project" value="TreeGrafter"/>
</dbReference>
<name>A0A8K0X342_9PEZI</name>
<evidence type="ECO:0000256" key="2">
    <source>
        <dbReference type="ARBA" id="ARBA00022552"/>
    </source>
</evidence>
<dbReference type="PANTHER" id="PTHR12124">
    <property type="entry name" value="POLYMYOSITIS/SCLERODERMA AUTOANTIGEN-RELATED"/>
    <property type="match status" value="1"/>
</dbReference>
<keyword evidence="4" id="KW-0378">Hydrolase</keyword>
<evidence type="ECO:0000256" key="4">
    <source>
        <dbReference type="ARBA" id="ARBA00022801"/>
    </source>
</evidence>
<feature type="compositionally biased region" description="Low complexity" evidence="9">
    <location>
        <begin position="670"/>
        <end position="679"/>
    </location>
</feature>
<dbReference type="Gene3D" id="1.10.150.80">
    <property type="entry name" value="HRDC domain"/>
    <property type="match status" value="1"/>
</dbReference>
<dbReference type="GO" id="GO:0000175">
    <property type="term" value="F:3'-5'-RNA exonuclease activity"/>
    <property type="evidence" value="ECO:0007669"/>
    <property type="project" value="InterPro"/>
</dbReference>
<dbReference type="OrthoDB" id="2250022at2759"/>
<dbReference type="InterPro" id="IPR036397">
    <property type="entry name" value="RNaseH_sf"/>
</dbReference>
<evidence type="ECO:0000256" key="5">
    <source>
        <dbReference type="ARBA" id="ARBA00022835"/>
    </source>
</evidence>
<dbReference type="AlphaFoldDB" id="A0A8K0X342"/>